<keyword evidence="3" id="KW-0547">Nucleotide-binding</keyword>
<dbReference type="GO" id="GO:0042626">
    <property type="term" value="F:ATPase-coupled transmembrane transporter activity"/>
    <property type="evidence" value="ECO:0007669"/>
    <property type="project" value="TreeGrafter"/>
</dbReference>
<evidence type="ECO:0000256" key="4">
    <source>
        <dbReference type="ARBA" id="ARBA00022840"/>
    </source>
</evidence>
<dbReference type="SUPFAM" id="SSF52540">
    <property type="entry name" value="P-loop containing nucleoside triphosphate hydrolases"/>
    <property type="match status" value="2"/>
</dbReference>
<dbReference type="CDD" id="cd03225">
    <property type="entry name" value="ABC_cobalt_CbiO_domain1"/>
    <property type="match status" value="2"/>
</dbReference>
<dbReference type="Pfam" id="PF00005">
    <property type="entry name" value="ABC_tran"/>
    <property type="match status" value="2"/>
</dbReference>
<dbReference type="InterPro" id="IPR027417">
    <property type="entry name" value="P-loop_NTPase"/>
</dbReference>
<keyword evidence="4" id="KW-0067">ATP-binding</keyword>
<evidence type="ECO:0000313" key="6">
    <source>
        <dbReference type="EMBL" id="CAA9572416.1"/>
    </source>
</evidence>
<accession>A0A6J4V8Y2</accession>
<feature type="domain" description="ABC transporter" evidence="5">
    <location>
        <begin position="298"/>
        <end position="534"/>
    </location>
</feature>
<protein>
    <submittedName>
        <fullName evidence="6">Duplicated ATPase component CbrU of energizing module of predicted cobalamin ECF transporter</fullName>
    </submittedName>
</protein>
<evidence type="ECO:0000256" key="2">
    <source>
        <dbReference type="ARBA" id="ARBA00022448"/>
    </source>
</evidence>
<sequence length="561" mass="58203">MSGWPDPAPGEIDLAGVSYQYPEGDRPALLGVDWHVAEGEFIVVAGPSGSGKSTLLRCLNGLVPHFSGGRFGGVVKVAGLDTRDHGPRELSHRVGFVFQDPEAQLVTPRVADELAFGMEQLGVAPTAMRVRVEEVLDLLGIAALRDRDVATLSGGERQRVAVAAALAVRPAVLVLDEPTSQLDPWAAEDVLAALGRLNDDLGLTVVLAEHRLARVAARADRLRFLPGPPDAVPLDGPPAQVLAAMPPSLVPPLVALGLALGWRPPPLTVRAGRLAARRDGRRPVPPPVSTTPGGPALLSVQRLTVGHGRATVLRGVDLEVRPGELVALMGRNGSGKTTLLRTVAGFHPLAGGRLRLDGRDAAGLDAAARAQEVGVGYVPQHPGALLFAETLGDELAFTLRQLGGANARSSTRVDPESLLGRLGLAHAAGRDPRDLSGGERERAALAAVLVGGPRLLLLDEPTRGMDEARKRALGDLLGELREEGAAVMLATHDVELVARVATRAVLLGDGGIVADGSPRAVLGGSLTFAPQVNRVYGGPFLTPDDVLSGLGLPDTTAGGGG</sequence>
<dbReference type="PROSITE" id="PS50893">
    <property type="entry name" value="ABC_TRANSPORTER_2"/>
    <property type="match status" value="2"/>
</dbReference>
<dbReference type="PROSITE" id="PS00211">
    <property type="entry name" value="ABC_TRANSPORTER_1"/>
    <property type="match status" value="1"/>
</dbReference>
<dbReference type="Gene3D" id="3.40.50.300">
    <property type="entry name" value="P-loop containing nucleotide triphosphate hydrolases"/>
    <property type="match status" value="2"/>
</dbReference>
<evidence type="ECO:0000256" key="3">
    <source>
        <dbReference type="ARBA" id="ARBA00022741"/>
    </source>
</evidence>
<name>A0A6J4V8Y2_9BACT</name>
<dbReference type="InterPro" id="IPR003439">
    <property type="entry name" value="ABC_transporter-like_ATP-bd"/>
</dbReference>
<dbReference type="AlphaFoldDB" id="A0A6J4V8Y2"/>
<gene>
    <name evidence="6" type="ORF">AVDCRST_MAG49-3772</name>
</gene>
<dbReference type="SMART" id="SM00382">
    <property type="entry name" value="AAA"/>
    <property type="match status" value="2"/>
</dbReference>
<dbReference type="GO" id="GO:0043190">
    <property type="term" value="C:ATP-binding cassette (ABC) transporter complex"/>
    <property type="evidence" value="ECO:0007669"/>
    <property type="project" value="TreeGrafter"/>
</dbReference>
<dbReference type="GO" id="GO:0016887">
    <property type="term" value="F:ATP hydrolysis activity"/>
    <property type="evidence" value="ECO:0007669"/>
    <property type="project" value="InterPro"/>
</dbReference>
<reference evidence="6" key="1">
    <citation type="submission" date="2020-02" db="EMBL/GenBank/DDBJ databases">
        <authorList>
            <person name="Meier V. D."/>
        </authorList>
    </citation>
    <scope>NUCLEOTIDE SEQUENCE</scope>
    <source>
        <strain evidence="6">AVDCRST_MAG49</strain>
    </source>
</reference>
<feature type="domain" description="ABC transporter" evidence="5">
    <location>
        <begin position="12"/>
        <end position="252"/>
    </location>
</feature>
<dbReference type="PANTHER" id="PTHR43553:SF24">
    <property type="entry name" value="ENERGY-COUPLING FACTOR TRANSPORTER ATP-BINDING PROTEIN ECFA1"/>
    <property type="match status" value="1"/>
</dbReference>
<comment type="similarity">
    <text evidence="1">Belongs to the ABC transporter superfamily.</text>
</comment>
<dbReference type="PANTHER" id="PTHR43553">
    <property type="entry name" value="HEAVY METAL TRANSPORTER"/>
    <property type="match status" value="1"/>
</dbReference>
<dbReference type="GO" id="GO:0005524">
    <property type="term" value="F:ATP binding"/>
    <property type="evidence" value="ECO:0007669"/>
    <property type="project" value="UniProtKB-KW"/>
</dbReference>
<keyword evidence="2" id="KW-0813">Transport</keyword>
<dbReference type="InterPro" id="IPR003593">
    <property type="entry name" value="AAA+_ATPase"/>
</dbReference>
<dbReference type="InterPro" id="IPR015856">
    <property type="entry name" value="ABC_transpr_CbiO/EcfA_su"/>
</dbReference>
<dbReference type="EMBL" id="CADCWG010000264">
    <property type="protein sequence ID" value="CAA9572416.1"/>
    <property type="molecule type" value="Genomic_DNA"/>
</dbReference>
<evidence type="ECO:0000259" key="5">
    <source>
        <dbReference type="PROSITE" id="PS50893"/>
    </source>
</evidence>
<organism evidence="6">
    <name type="scientific">uncultured Thermomicrobiales bacterium</name>
    <dbReference type="NCBI Taxonomy" id="1645740"/>
    <lineage>
        <taxon>Bacteria</taxon>
        <taxon>Pseudomonadati</taxon>
        <taxon>Thermomicrobiota</taxon>
        <taxon>Thermomicrobia</taxon>
        <taxon>Thermomicrobiales</taxon>
        <taxon>environmental samples</taxon>
    </lineage>
</organism>
<evidence type="ECO:0000256" key="1">
    <source>
        <dbReference type="ARBA" id="ARBA00005417"/>
    </source>
</evidence>
<dbReference type="InterPro" id="IPR050095">
    <property type="entry name" value="ECF_ABC_transporter_ATP-bd"/>
</dbReference>
<proteinExistence type="inferred from homology"/>
<dbReference type="InterPro" id="IPR017871">
    <property type="entry name" value="ABC_transporter-like_CS"/>
</dbReference>